<dbReference type="GO" id="GO:0015079">
    <property type="term" value="F:potassium ion transmembrane transporter activity"/>
    <property type="evidence" value="ECO:0007669"/>
    <property type="project" value="InterPro"/>
</dbReference>
<keyword evidence="4" id="KW-0677">Repeat</keyword>
<evidence type="ECO:0000256" key="3">
    <source>
        <dbReference type="ARBA" id="ARBA00022538"/>
    </source>
</evidence>
<dbReference type="InterPro" id="IPR003148">
    <property type="entry name" value="RCK_N"/>
</dbReference>
<evidence type="ECO:0000256" key="2">
    <source>
        <dbReference type="ARBA" id="ARBA00022448"/>
    </source>
</evidence>
<dbReference type="NCBIfam" id="NF007032">
    <property type="entry name" value="PRK09496.1-4"/>
    <property type="match status" value="1"/>
</dbReference>
<dbReference type="InterPro" id="IPR006037">
    <property type="entry name" value="RCK_C"/>
</dbReference>
<organism evidence="10 11">
    <name type="scientific">Neptunicella marina</name>
    <dbReference type="NCBI Taxonomy" id="2125989"/>
    <lineage>
        <taxon>Bacteria</taxon>
        <taxon>Pseudomonadati</taxon>
        <taxon>Pseudomonadota</taxon>
        <taxon>Gammaproteobacteria</taxon>
        <taxon>Alteromonadales</taxon>
        <taxon>Alteromonadaceae</taxon>
        <taxon>Neptunicella</taxon>
    </lineage>
</organism>
<dbReference type="Gene3D" id="3.40.50.720">
    <property type="entry name" value="NAD(P)-binding Rossmann-like Domain"/>
    <property type="match status" value="2"/>
</dbReference>
<sequence length="477" mass="52199">MKIIILGAGQVGATLAENLVGEQNEITVIDSNADTLSNIQDRLDLQVVVGTASHPDILKQAGAEDADMLIAVTNSDETNMMACQVAYSLYKTPTKIARIRSEQYLNYQAQLFKNSDVPVDHLIAPEQLVTQAIRRLIDYPGALQVVEFAEGKVSLVAVKAYYGGLLVGHALSTLKEHMPNVETRVAAIYRRGRPIRPLGTTVIEADDEVFFIAATKHIRAVMSELQKLESSYKRIMIAGGGLIGAGLAKQLEKNHNVKLIERSAKQANYLSSVLNNTLVFNGDASDQELLSEEHIEQSDVFIAVTNDDEANIMSAMLAKRMGVQKTIVLIQRGAYVDLVQGGEIDIAVSPQQATISALLTHVRRGDIVNVYSLRRGAAEAIEVIAHGDEKTSKVIGRQIKQIKLPPGTTIGAIVRKAEPLVVHSNKMIESLGHKEEVIIAHSDTVIHPNDHVIMFLVDKKYVNDVEKLFQPSAFFFG</sequence>
<feature type="domain" description="RCK C-terminal" evidence="9">
    <location>
        <begin position="143"/>
        <end position="227"/>
    </location>
</feature>
<feature type="domain" description="RCK N-terminal" evidence="8">
    <location>
        <begin position="1"/>
        <end position="123"/>
    </location>
</feature>
<dbReference type="NCBIfam" id="NF007039">
    <property type="entry name" value="PRK09496.3-2"/>
    <property type="match status" value="1"/>
</dbReference>
<reference evidence="10" key="2">
    <citation type="submission" date="2020-08" db="EMBL/GenBank/DDBJ databases">
        <authorList>
            <person name="Lai Q."/>
        </authorList>
    </citation>
    <scope>NUCLEOTIDE SEQUENCE</scope>
    <source>
        <strain evidence="10">S27-2</strain>
    </source>
</reference>
<dbReference type="InterPro" id="IPR036721">
    <property type="entry name" value="RCK_C_sf"/>
</dbReference>
<protein>
    <recommendedName>
        <fullName evidence="1">Trk system potassium uptake protein TrkA</fullName>
    </recommendedName>
</protein>
<evidence type="ECO:0000259" key="8">
    <source>
        <dbReference type="PROSITE" id="PS51201"/>
    </source>
</evidence>
<evidence type="ECO:0000259" key="9">
    <source>
        <dbReference type="PROSITE" id="PS51202"/>
    </source>
</evidence>
<dbReference type="AlphaFoldDB" id="A0A8J6IVQ1"/>
<dbReference type="PANTHER" id="PTHR43833">
    <property type="entry name" value="POTASSIUM CHANNEL PROTEIN 2-RELATED-RELATED"/>
    <property type="match status" value="1"/>
</dbReference>
<keyword evidence="7" id="KW-0406">Ion transport</keyword>
<evidence type="ECO:0000256" key="1">
    <source>
        <dbReference type="ARBA" id="ARBA00017378"/>
    </source>
</evidence>
<dbReference type="FunFam" id="3.40.50.720:FF:000027">
    <property type="entry name" value="Trk system potassium transporter TrkA"/>
    <property type="match status" value="1"/>
</dbReference>
<keyword evidence="2" id="KW-0813">Transport</keyword>
<dbReference type="FunFam" id="3.30.70.1450:FF:000001">
    <property type="entry name" value="Trk system potassium transporter TrkA"/>
    <property type="match status" value="1"/>
</dbReference>
<dbReference type="SUPFAM" id="SSF51735">
    <property type="entry name" value="NAD(P)-binding Rossmann-fold domains"/>
    <property type="match status" value="2"/>
</dbReference>
<dbReference type="PANTHER" id="PTHR43833:SF5">
    <property type="entry name" value="TRK SYSTEM POTASSIUM UPTAKE PROTEIN TRKA"/>
    <property type="match status" value="1"/>
</dbReference>
<dbReference type="Pfam" id="PF02254">
    <property type="entry name" value="TrkA_N"/>
    <property type="match status" value="2"/>
</dbReference>
<dbReference type="PROSITE" id="PS51201">
    <property type="entry name" value="RCK_N"/>
    <property type="match status" value="2"/>
</dbReference>
<dbReference type="InterPro" id="IPR050721">
    <property type="entry name" value="Trk_Ktr_HKT_K-transport"/>
</dbReference>
<dbReference type="InterPro" id="IPR036291">
    <property type="entry name" value="NAD(P)-bd_dom_sf"/>
</dbReference>
<dbReference type="RefSeq" id="WP_186507146.1">
    <property type="nucleotide sequence ID" value="NZ_JACNEP010000009.1"/>
</dbReference>
<evidence type="ECO:0000313" key="11">
    <source>
        <dbReference type="Proteomes" id="UP000601768"/>
    </source>
</evidence>
<dbReference type="Gene3D" id="3.30.70.1450">
    <property type="entry name" value="Regulator of K+ conductance, C-terminal domain"/>
    <property type="match status" value="2"/>
</dbReference>
<accession>A0A8J6IVQ1</accession>
<dbReference type="NCBIfam" id="NF007031">
    <property type="entry name" value="PRK09496.1-2"/>
    <property type="match status" value="1"/>
</dbReference>
<dbReference type="FunFam" id="3.40.50.720:FF:000042">
    <property type="entry name" value="Trk system potassium transporter TrkA"/>
    <property type="match status" value="1"/>
</dbReference>
<proteinExistence type="predicted"/>
<reference evidence="10" key="1">
    <citation type="journal article" date="2018" name="Int. J. Syst. Evol. Microbiol.">
        <title>Neptunicella marina gen. nov., sp. nov., isolated from surface seawater.</title>
        <authorList>
            <person name="Liu X."/>
            <person name="Lai Q."/>
            <person name="Du Y."/>
            <person name="Zhang X."/>
            <person name="Liu Z."/>
            <person name="Sun F."/>
            <person name="Shao Z."/>
        </authorList>
    </citation>
    <scope>NUCLEOTIDE SEQUENCE</scope>
    <source>
        <strain evidence="10">S27-2</strain>
    </source>
</reference>
<keyword evidence="6" id="KW-0520">NAD</keyword>
<evidence type="ECO:0000256" key="5">
    <source>
        <dbReference type="ARBA" id="ARBA00022958"/>
    </source>
</evidence>
<evidence type="ECO:0000256" key="4">
    <source>
        <dbReference type="ARBA" id="ARBA00022737"/>
    </source>
</evidence>
<dbReference type="PRINTS" id="PR00335">
    <property type="entry name" value="KUPTAKETRKA"/>
</dbReference>
<dbReference type="Pfam" id="PF02080">
    <property type="entry name" value="TrkA_C"/>
    <property type="match status" value="1"/>
</dbReference>
<dbReference type="GO" id="GO:0005886">
    <property type="term" value="C:plasma membrane"/>
    <property type="evidence" value="ECO:0007669"/>
    <property type="project" value="InterPro"/>
</dbReference>
<feature type="domain" description="RCK C-terminal" evidence="9">
    <location>
        <begin position="368"/>
        <end position="471"/>
    </location>
</feature>
<comment type="caution">
    <text evidence="10">The sequence shown here is derived from an EMBL/GenBank/DDBJ whole genome shotgun (WGS) entry which is preliminary data.</text>
</comment>
<keyword evidence="3" id="KW-0633">Potassium transport</keyword>
<gene>
    <name evidence="10" type="primary">trkA</name>
    <name evidence="10" type="ORF">H8B19_12075</name>
</gene>
<dbReference type="NCBIfam" id="NF007030">
    <property type="entry name" value="PRK09496.1-1"/>
    <property type="match status" value="1"/>
</dbReference>
<dbReference type="Proteomes" id="UP000601768">
    <property type="component" value="Unassembled WGS sequence"/>
</dbReference>
<name>A0A8J6IVQ1_9ALTE</name>
<dbReference type="InterPro" id="IPR006036">
    <property type="entry name" value="K_uptake_TrkA"/>
</dbReference>
<dbReference type="PROSITE" id="PS51202">
    <property type="entry name" value="RCK_C"/>
    <property type="match status" value="2"/>
</dbReference>
<keyword evidence="11" id="KW-1185">Reference proteome</keyword>
<dbReference type="EMBL" id="JACNEP010000009">
    <property type="protein sequence ID" value="MBC3766617.1"/>
    <property type="molecule type" value="Genomic_DNA"/>
</dbReference>
<keyword evidence="5" id="KW-0630">Potassium</keyword>
<evidence type="ECO:0000256" key="6">
    <source>
        <dbReference type="ARBA" id="ARBA00023027"/>
    </source>
</evidence>
<evidence type="ECO:0000256" key="7">
    <source>
        <dbReference type="ARBA" id="ARBA00023065"/>
    </source>
</evidence>
<feature type="domain" description="RCK N-terminal" evidence="8">
    <location>
        <begin position="232"/>
        <end position="348"/>
    </location>
</feature>
<dbReference type="SUPFAM" id="SSF116726">
    <property type="entry name" value="TrkA C-terminal domain-like"/>
    <property type="match status" value="2"/>
</dbReference>
<evidence type="ECO:0000313" key="10">
    <source>
        <dbReference type="EMBL" id="MBC3766617.1"/>
    </source>
</evidence>